<evidence type="ECO:0000256" key="7">
    <source>
        <dbReference type="SAM" id="Phobius"/>
    </source>
</evidence>
<dbReference type="RefSeq" id="WP_085264424.1">
    <property type="nucleotide sequence ID" value="NZ_JACKVG010000012.1"/>
</dbReference>
<name>A0A1X1YKH2_9MYCO</name>
<feature type="transmembrane region" description="Helical" evidence="7">
    <location>
        <begin position="302"/>
        <end position="325"/>
    </location>
</feature>
<dbReference type="EMBL" id="LQPG01000017">
    <property type="protein sequence ID" value="ORW11513.1"/>
    <property type="molecule type" value="Genomic_DNA"/>
</dbReference>
<evidence type="ECO:0000256" key="3">
    <source>
        <dbReference type="ARBA" id="ARBA00022475"/>
    </source>
</evidence>
<dbReference type="Gene3D" id="1.20.1250.20">
    <property type="entry name" value="MFS general substrate transporter like domains"/>
    <property type="match status" value="1"/>
</dbReference>
<evidence type="ECO:0000259" key="8">
    <source>
        <dbReference type="PROSITE" id="PS50850"/>
    </source>
</evidence>
<feature type="domain" description="Major facilitator superfamily (MFS) profile" evidence="8">
    <location>
        <begin position="22"/>
        <end position="452"/>
    </location>
</feature>
<protein>
    <submittedName>
        <fullName evidence="9">MFS transporter</fullName>
    </submittedName>
</protein>
<evidence type="ECO:0000313" key="9">
    <source>
        <dbReference type="EMBL" id="ORW11513.1"/>
    </source>
</evidence>
<feature type="transmembrane region" description="Helical" evidence="7">
    <location>
        <begin position="427"/>
        <end position="446"/>
    </location>
</feature>
<dbReference type="InterPro" id="IPR011701">
    <property type="entry name" value="MFS"/>
</dbReference>
<organism evidence="9 10">
    <name type="scientific">Mycolicibacter longobardus</name>
    <dbReference type="NCBI Taxonomy" id="1108812"/>
    <lineage>
        <taxon>Bacteria</taxon>
        <taxon>Bacillati</taxon>
        <taxon>Actinomycetota</taxon>
        <taxon>Actinomycetes</taxon>
        <taxon>Mycobacteriales</taxon>
        <taxon>Mycobacteriaceae</taxon>
        <taxon>Mycolicibacter</taxon>
    </lineage>
</organism>
<dbReference type="InterPro" id="IPR036259">
    <property type="entry name" value="MFS_trans_sf"/>
</dbReference>
<feature type="transmembrane region" description="Helical" evidence="7">
    <location>
        <begin position="88"/>
        <end position="115"/>
    </location>
</feature>
<evidence type="ECO:0000256" key="1">
    <source>
        <dbReference type="ARBA" id="ARBA00004651"/>
    </source>
</evidence>
<keyword evidence="3" id="KW-1003">Cell membrane</keyword>
<sequence length="458" mass="46619">MTEMDAAASVRARYDDSGTGPALSALMCGTLVGTLSNNIVNVPLPEILAEFNAPLSSGVFVVVGFLLTFAATMPLTGWAGDRFGRRRAYCVALVGTAACAIGATTAPSLASLIAWRSLGGVFAGAFAPGVMGLISWLFGAHRRSRAIGVWASVNGIGQAIGPTMGGVIADGWGWRWVFVPLVPVALLGLVGTLRHIPAFPGTHMRIDLPGAVALTVGTALLVLSVGLAPGPARWSALGALVAALLILAWFVFHCLRVPDPFVQVRLAAEARFVRSSIASFAQMFCLSATLLVVPLFMADGGYASTVIGLVLLAIPAAMVTLGPTVGRRQDRLGPRRVLRAGLIVLIGAQSALAAVAIAPARSAVLIPLLLATGVGVALVQTPTATGSTRSPAGAQGTGLGLFNLIRFTGSALGAAWVSLALNVGDYPLVFAVSAAVCSIGVAGSFLGRDPTGAIGADP</sequence>
<evidence type="ECO:0000313" key="10">
    <source>
        <dbReference type="Proteomes" id="UP000193866"/>
    </source>
</evidence>
<keyword evidence="4 7" id="KW-0812">Transmembrane</keyword>
<evidence type="ECO:0000256" key="4">
    <source>
        <dbReference type="ARBA" id="ARBA00022692"/>
    </source>
</evidence>
<dbReference type="Pfam" id="PF07690">
    <property type="entry name" value="MFS_1"/>
    <property type="match status" value="1"/>
</dbReference>
<keyword evidence="6 7" id="KW-0472">Membrane</keyword>
<dbReference type="PANTHER" id="PTHR42718:SF46">
    <property type="entry name" value="BLR6921 PROTEIN"/>
    <property type="match status" value="1"/>
</dbReference>
<dbReference type="PRINTS" id="PR01036">
    <property type="entry name" value="TCRTETB"/>
</dbReference>
<proteinExistence type="predicted"/>
<gene>
    <name evidence="9" type="ORF">AWC16_10470</name>
</gene>
<comment type="subcellular location">
    <subcellularLocation>
        <location evidence="1">Cell membrane</location>
        <topology evidence="1">Multi-pass membrane protein</topology>
    </subcellularLocation>
</comment>
<keyword evidence="5 7" id="KW-1133">Transmembrane helix</keyword>
<evidence type="ECO:0000256" key="2">
    <source>
        <dbReference type="ARBA" id="ARBA00022448"/>
    </source>
</evidence>
<feature type="transmembrane region" description="Helical" evidence="7">
    <location>
        <begin position="174"/>
        <end position="196"/>
    </location>
</feature>
<reference evidence="9 10" key="1">
    <citation type="submission" date="2016-01" db="EMBL/GenBank/DDBJ databases">
        <title>The new phylogeny of the genus Mycobacterium.</title>
        <authorList>
            <person name="Tarcisio F."/>
            <person name="Conor M."/>
            <person name="Antonella G."/>
            <person name="Elisabetta G."/>
            <person name="Giulia F.S."/>
            <person name="Sara T."/>
            <person name="Anna F."/>
            <person name="Clotilde B."/>
            <person name="Roberto B."/>
            <person name="Veronica D.S."/>
            <person name="Fabio R."/>
            <person name="Monica P."/>
            <person name="Olivier J."/>
            <person name="Enrico T."/>
            <person name="Nicola S."/>
        </authorList>
    </citation>
    <scope>NUCLEOTIDE SEQUENCE [LARGE SCALE GENOMIC DNA]</scope>
    <source>
        <strain evidence="9 10">DSM 45394</strain>
    </source>
</reference>
<feature type="transmembrane region" description="Helical" evidence="7">
    <location>
        <begin position="208"/>
        <end position="228"/>
    </location>
</feature>
<feature type="transmembrane region" description="Helical" evidence="7">
    <location>
        <begin position="400"/>
        <end position="421"/>
    </location>
</feature>
<feature type="transmembrane region" description="Helical" evidence="7">
    <location>
        <begin position="121"/>
        <end position="140"/>
    </location>
</feature>
<comment type="caution">
    <text evidence="9">The sequence shown here is derived from an EMBL/GenBank/DDBJ whole genome shotgun (WGS) entry which is preliminary data.</text>
</comment>
<keyword evidence="10" id="KW-1185">Reference proteome</keyword>
<dbReference type="Proteomes" id="UP000193866">
    <property type="component" value="Unassembled WGS sequence"/>
</dbReference>
<dbReference type="GO" id="GO:0022857">
    <property type="term" value="F:transmembrane transporter activity"/>
    <property type="evidence" value="ECO:0007669"/>
    <property type="project" value="InterPro"/>
</dbReference>
<feature type="transmembrane region" description="Helical" evidence="7">
    <location>
        <begin position="55"/>
        <end position="76"/>
    </location>
</feature>
<dbReference type="PROSITE" id="PS50850">
    <property type="entry name" value="MFS"/>
    <property type="match status" value="1"/>
</dbReference>
<feature type="transmembrane region" description="Helical" evidence="7">
    <location>
        <begin position="337"/>
        <end position="357"/>
    </location>
</feature>
<feature type="transmembrane region" description="Helical" evidence="7">
    <location>
        <begin position="363"/>
        <end position="379"/>
    </location>
</feature>
<evidence type="ECO:0000256" key="6">
    <source>
        <dbReference type="ARBA" id="ARBA00023136"/>
    </source>
</evidence>
<feature type="transmembrane region" description="Helical" evidence="7">
    <location>
        <begin position="234"/>
        <end position="255"/>
    </location>
</feature>
<dbReference type="PANTHER" id="PTHR42718">
    <property type="entry name" value="MAJOR FACILITATOR SUPERFAMILY MULTIDRUG TRANSPORTER MFSC"/>
    <property type="match status" value="1"/>
</dbReference>
<keyword evidence="2" id="KW-0813">Transport</keyword>
<evidence type="ECO:0000256" key="5">
    <source>
        <dbReference type="ARBA" id="ARBA00022989"/>
    </source>
</evidence>
<dbReference type="InterPro" id="IPR020846">
    <property type="entry name" value="MFS_dom"/>
</dbReference>
<feature type="transmembrane region" description="Helical" evidence="7">
    <location>
        <begin position="276"/>
        <end position="296"/>
    </location>
</feature>
<dbReference type="Gene3D" id="1.20.1720.10">
    <property type="entry name" value="Multidrug resistance protein D"/>
    <property type="match status" value="1"/>
</dbReference>
<dbReference type="STRING" id="1108812.AWC16_10470"/>
<feature type="transmembrane region" description="Helical" evidence="7">
    <location>
        <begin position="147"/>
        <end position="168"/>
    </location>
</feature>
<dbReference type="GO" id="GO:0005886">
    <property type="term" value="C:plasma membrane"/>
    <property type="evidence" value="ECO:0007669"/>
    <property type="project" value="UniProtKB-SubCell"/>
</dbReference>
<dbReference type="SUPFAM" id="SSF103473">
    <property type="entry name" value="MFS general substrate transporter"/>
    <property type="match status" value="1"/>
</dbReference>
<accession>A0A1X1YKH2</accession>
<dbReference type="OrthoDB" id="9812221at2"/>
<dbReference type="AlphaFoldDB" id="A0A1X1YKH2"/>